<dbReference type="PANTHER" id="PTHR13114">
    <property type="entry name" value="MEDIATOR OF RNA POLYMERASE II TRANSCRIPTION SUBUNIT 17"/>
    <property type="match status" value="1"/>
</dbReference>
<reference evidence="10 11" key="1">
    <citation type="submission" date="2015-04" db="EMBL/GenBank/DDBJ databases">
        <authorList>
            <person name="Syromyatnikov M.Y."/>
            <person name="Popov V.N."/>
        </authorList>
    </citation>
    <scope>NUCLEOTIDE SEQUENCE [LARGE SCALE GENOMIC DNA]</scope>
    <source>
        <strain evidence="10">WF-38-12</strain>
    </source>
</reference>
<gene>
    <name evidence="8" type="primary">MED17</name>
    <name evidence="10" type="ORF">PISL3812_05671</name>
</gene>
<evidence type="ECO:0000256" key="3">
    <source>
        <dbReference type="ARBA" id="ARBA00019610"/>
    </source>
</evidence>
<comment type="function">
    <text evidence="8">Component of the Mediator complex, a coactivator involved in the regulated transcription of nearly all RNA polymerase II-dependent genes. Mediator functions as a bridge to convey information from gene-specific regulatory proteins to the basal RNA polymerase II transcription machinery. Mediator is recruited to promoters by direct interactions with regulatory proteins and serves as a scaffold for the assembly of a functional preinitiation complex with RNA polymerase II and the general transcription factors.</text>
</comment>
<keyword evidence="5 8" id="KW-0804">Transcription</keyword>
<evidence type="ECO:0000256" key="2">
    <source>
        <dbReference type="ARBA" id="ARBA00005635"/>
    </source>
</evidence>
<evidence type="ECO:0000256" key="7">
    <source>
        <dbReference type="ARBA" id="ARBA00032014"/>
    </source>
</evidence>
<keyword evidence="8" id="KW-0010">Activator</keyword>
<accession>A0A0U1M0U5</accession>
<keyword evidence="11" id="KW-1185">Reference proteome</keyword>
<comment type="similarity">
    <text evidence="2 8">Belongs to the Mediator complex subunit 17 family.</text>
</comment>
<evidence type="ECO:0000256" key="8">
    <source>
        <dbReference type="RuleBase" id="RU364140"/>
    </source>
</evidence>
<evidence type="ECO:0000256" key="9">
    <source>
        <dbReference type="SAM" id="MobiDB-lite"/>
    </source>
</evidence>
<dbReference type="GO" id="GO:0070847">
    <property type="term" value="C:core mediator complex"/>
    <property type="evidence" value="ECO:0007669"/>
    <property type="project" value="TreeGrafter"/>
</dbReference>
<dbReference type="PANTHER" id="PTHR13114:SF7">
    <property type="entry name" value="MEDIATOR OF RNA POLYMERASE II TRANSCRIPTION SUBUNIT 17"/>
    <property type="match status" value="1"/>
</dbReference>
<evidence type="ECO:0000256" key="1">
    <source>
        <dbReference type="ARBA" id="ARBA00004123"/>
    </source>
</evidence>
<comment type="subunit">
    <text evidence="8">Component of the Mediator complex.</text>
</comment>
<name>A0A0U1M0U5_TALIS</name>
<dbReference type="Pfam" id="PF10156">
    <property type="entry name" value="Med17"/>
    <property type="match status" value="1"/>
</dbReference>
<dbReference type="Gene3D" id="6.10.250.2620">
    <property type="match status" value="1"/>
</dbReference>
<dbReference type="Proteomes" id="UP000054383">
    <property type="component" value="Unassembled WGS sequence"/>
</dbReference>
<keyword evidence="6 8" id="KW-0539">Nucleus</keyword>
<organism evidence="10 11">
    <name type="scientific">Talaromyces islandicus</name>
    <name type="common">Penicillium islandicum</name>
    <dbReference type="NCBI Taxonomy" id="28573"/>
    <lineage>
        <taxon>Eukaryota</taxon>
        <taxon>Fungi</taxon>
        <taxon>Dikarya</taxon>
        <taxon>Ascomycota</taxon>
        <taxon>Pezizomycotina</taxon>
        <taxon>Eurotiomycetes</taxon>
        <taxon>Eurotiomycetidae</taxon>
        <taxon>Eurotiales</taxon>
        <taxon>Trichocomaceae</taxon>
        <taxon>Talaromyces</taxon>
        <taxon>Talaromyces sect. Islandici</taxon>
    </lineage>
</organism>
<comment type="subcellular location">
    <subcellularLocation>
        <location evidence="1 8">Nucleus</location>
    </subcellularLocation>
</comment>
<evidence type="ECO:0000256" key="6">
    <source>
        <dbReference type="ARBA" id="ARBA00023242"/>
    </source>
</evidence>
<dbReference type="InterPro" id="IPR019313">
    <property type="entry name" value="Mediator_Med17"/>
</dbReference>
<evidence type="ECO:0000256" key="5">
    <source>
        <dbReference type="ARBA" id="ARBA00023163"/>
    </source>
</evidence>
<feature type="region of interest" description="Disordered" evidence="9">
    <location>
        <begin position="54"/>
        <end position="82"/>
    </location>
</feature>
<dbReference type="OrthoDB" id="5319830at2759"/>
<dbReference type="EMBL" id="CVMT01000005">
    <property type="protein sequence ID" value="CRG88640.1"/>
    <property type="molecule type" value="Genomic_DNA"/>
</dbReference>
<dbReference type="GO" id="GO:0016592">
    <property type="term" value="C:mediator complex"/>
    <property type="evidence" value="ECO:0007669"/>
    <property type="project" value="InterPro"/>
</dbReference>
<protein>
    <recommendedName>
        <fullName evidence="3 8">Mediator of RNA polymerase II transcription subunit 17</fullName>
    </recommendedName>
    <alternativeName>
        <fullName evidence="7 8">Mediator complex subunit 17</fullName>
    </alternativeName>
</protein>
<dbReference type="STRING" id="28573.A0A0U1M0U5"/>
<dbReference type="AlphaFoldDB" id="A0A0U1M0U5"/>
<feature type="compositionally biased region" description="Acidic residues" evidence="9">
    <location>
        <begin position="65"/>
        <end position="74"/>
    </location>
</feature>
<evidence type="ECO:0000313" key="10">
    <source>
        <dbReference type="EMBL" id="CRG88640.1"/>
    </source>
</evidence>
<keyword evidence="4 8" id="KW-0805">Transcription regulation</keyword>
<evidence type="ECO:0000256" key="4">
    <source>
        <dbReference type="ARBA" id="ARBA00023015"/>
    </source>
</evidence>
<evidence type="ECO:0000313" key="11">
    <source>
        <dbReference type="Proteomes" id="UP000054383"/>
    </source>
</evidence>
<proteinExistence type="inferred from homology"/>
<dbReference type="OMA" id="AAETKYW"/>
<dbReference type="GO" id="GO:0006357">
    <property type="term" value="P:regulation of transcription by RNA polymerase II"/>
    <property type="evidence" value="ECO:0007669"/>
    <property type="project" value="InterPro"/>
</dbReference>
<sequence length="688" mass="76702">MEQASALTLPLRPQVDKGAKKDSLPIRIAQINAQRGSFRNITEQSLQDEIEALKEKRKGAKASEGEEEEEEDVEEKPAEFDDTERQELLYKRRAEIAQFAAQAHMEVQFALDFVSLLLSKYAPRQAEQTISPYLKQNVPTGSLNVDVVRAPQKSESAQRDAQTVARGWKLESYSSAANKLLKAGSRLENEVSAETKYWDQVLSIKEKGWKVCRLPRERQALGVQYGFLEATPVFRDRGLASLRRADDGTLILDKGLVPSRPKAVRVRVRREGKITGSSGLSQFVAAAAVDDSIEKTILQARDTLFEEELFHELNREARSLASSGVIAHRNLIEFVYDEGQQIILDLVDLDDMPSETETIEPDPQCGAIAEATAHALRILLSYAHRQNLRRRSQFPPPLTNHKRPTPQYQLLRPILAYLQHNSHLRSLQVFMDDTYKVLKSAGLFSEYTSSVFSALKPSASPDLSTVETLVSQFLEPFESRFSGAMANPTSTFNIRMYTSMPDANRPTAIGTEYDLSIRLPDFPHTQPPSRIGLKNEVESFLLHLLTLDLTTYFTSISSQIAAEQASSSSAAAADSSSSGPSLLSWESPFPHYGELIGCKQDGTIAKQLWIEIKRDALSLRMVSKEETDPDTDTDIGFDIVDGEGGLKYTQPPKRLARGNLIHVWKCGGGEGSEQKTLKEVIGELSKYE</sequence>
<dbReference type="GO" id="GO:0003712">
    <property type="term" value="F:transcription coregulator activity"/>
    <property type="evidence" value="ECO:0007669"/>
    <property type="project" value="InterPro"/>
</dbReference>
<feature type="region of interest" description="Disordered" evidence="9">
    <location>
        <begin position="1"/>
        <end position="20"/>
    </location>
</feature>